<name>A0A1B6L1I3_9HEMI</name>
<reference evidence="4" key="1">
    <citation type="submission" date="2015-11" db="EMBL/GenBank/DDBJ databases">
        <title>De novo transcriptome assembly of four potential Pierce s Disease insect vectors from Arizona vineyards.</title>
        <authorList>
            <person name="Tassone E.E."/>
        </authorList>
    </citation>
    <scope>NUCLEOTIDE SEQUENCE</scope>
</reference>
<dbReference type="PRINTS" id="PR00080">
    <property type="entry name" value="SDRFAMILY"/>
</dbReference>
<dbReference type="InterPro" id="IPR036291">
    <property type="entry name" value="NAD(P)-bd_dom_sf"/>
</dbReference>
<comment type="similarity">
    <text evidence="1 3">Belongs to the short-chain dehydrogenases/reductases (SDR) family.</text>
</comment>
<dbReference type="GO" id="GO:0016616">
    <property type="term" value="F:oxidoreductase activity, acting on the CH-OH group of donors, NAD or NADP as acceptor"/>
    <property type="evidence" value="ECO:0007669"/>
    <property type="project" value="UniProtKB-ARBA"/>
</dbReference>
<protein>
    <submittedName>
        <fullName evidence="4">Uncharacterized protein</fullName>
    </submittedName>
</protein>
<dbReference type="Gene3D" id="3.40.50.720">
    <property type="entry name" value="NAD(P)-binding Rossmann-like Domain"/>
    <property type="match status" value="1"/>
</dbReference>
<evidence type="ECO:0000256" key="2">
    <source>
        <dbReference type="ARBA" id="ARBA00023002"/>
    </source>
</evidence>
<sequence length="253" mass="27347">MDRWIGRVALVTGASSGIGAAVARDLVTHGLTVVGLARRKHRVKEIAEELVDCRGKLYAVKADISKEEDIVSAFIWVEKSLGGIDILINSASVTASVPIVDGKSDEWKRIFDVNVYGPSICAREAVRSMKSRGVDDGYIININTLPPSPGGARDSILKASKLALKVLTDGLRAEFTEAKSRIKVTCVTPGAMTSGDTNKGTLEILRRQTLLEERHVAEMVTFILATPPNIQVSDLTLKPIASKPASFRPRLSK</sequence>
<evidence type="ECO:0000313" key="4">
    <source>
        <dbReference type="EMBL" id="JAT17563.1"/>
    </source>
</evidence>
<dbReference type="AlphaFoldDB" id="A0A1B6L1I3"/>
<keyword evidence="2" id="KW-0560">Oxidoreductase</keyword>
<dbReference type="FunFam" id="3.40.50.720:FF:000047">
    <property type="entry name" value="NADP-dependent L-serine/L-allo-threonine dehydrogenase"/>
    <property type="match status" value="1"/>
</dbReference>
<evidence type="ECO:0000256" key="1">
    <source>
        <dbReference type="ARBA" id="ARBA00006484"/>
    </source>
</evidence>
<dbReference type="PANTHER" id="PTHR43115">
    <property type="entry name" value="DEHYDROGENASE/REDUCTASE SDR FAMILY MEMBER 11"/>
    <property type="match status" value="1"/>
</dbReference>
<evidence type="ECO:0000256" key="3">
    <source>
        <dbReference type="RuleBase" id="RU000363"/>
    </source>
</evidence>
<dbReference type="Pfam" id="PF00106">
    <property type="entry name" value="adh_short"/>
    <property type="match status" value="1"/>
</dbReference>
<dbReference type="PRINTS" id="PR00081">
    <property type="entry name" value="GDHRDH"/>
</dbReference>
<accession>A0A1B6L1I3</accession>
<organism evidence="4">
    <name type="scientific">Graphocephala atropunctata</name>
    <dbReference type="NCBI Taxonomy" id="36148"/>
    <lineage>
        <taxon>Eukaryota</taxon>
        <taxon>Metazoa</taxon>
        <taxon>Ecdysozoa</taxon>
        <taxon>Arthropoda</taxon>
        <taxon>Hexapoda</taxon>
        <taxon>Insecta</taxon>
        <taxon>Pterygota</taxon>
        <taxon>Neoptera</taxon>
        <taxon>Paraneoptera</taxon>
        <taxon>Hemiptera</taxon>
        <taxon>Auchenorrhyncha</taxon>
        <taxon>Membracoidea</taxon>
        <taxon>Cicadellidae</taxon>
        <taxon>Cicadellinae</taxon>
        <taxon>Cicadellini</taxon>
        <taxon>Graphocephala</taxon>
    </lineage>
</organism>
<gene>
    <name evidence="4" type="ORF">g.49854</name>
</gene>
<dbReference type="EMBL" id="GEBQ01022414">
    <property type="protein sequence ID" value="JAT17563.1"/>
    <property type="molecule type" value="Transcribed_RNA"/>
</dbReference>
<dbReference type="SUPFAM" id="SSF51735">
    <property type="entry name" value="NAD(P)-binding Rossmann-fold domains"/>
    <property type="match status" value="1"/>
</dbReference>
<dbReference type="PANTHER" id="PTHR43115:SF4">
    <property type="entry name" value="DEHYDROGENASE_REDUCTASE SDR FAMILY MEMBER 11"/>
    <property type="match status" value="1"/>
</dbReference>
<proteinExistence type="inferred from homology"/>
<dbReference type="InterPro" id="IPR002347">
    <property type="entry name" value="SDR_fam"/>
</dbReference>